<evidence type="ECO:0000313" key="3">
    <source>
        <dbReference type="Proteomes" id="UP001215280"/>
    </source>
</evidence>
<reference evidence="2" key="1">
    <citation type="submission" date="2023-03" db="EMBL/GenBank/DDBJ databases">
        <title>Massive genome expansion in bonnet fungi (Mycena s.s.) driven by repeated elements and novel gene families across ecological guilds.</title>
        <authorList>
            <consortium name="Lawrence Berkeley National Laboratory"/>
            <person name="Harder C.B."/>
            <person name="Miyauchi S."/>
            <person name="Viragh M."/>
            <person name="Kuo A."/>
            <person name="Thoen E."/>
            <person name="Andreopoulos B."/>
            <person name="Lu D."/>
            <person name="Skrede I."/>
            <person name="Drula E."/>
            <person name="Henrissat B."/>
            <person name="Morin E."/>
            <person name="Kohler A."/>
            <person name="Barry K."/>
            <person name="LaButti K."/>
            <person name="Morin E."/>
            <person name="Salamov A."/>
            <person name="Lipzen A."/>
            <person name="Mereny Z."/>
            <person name="Hegedus B."/>
            <person name="Baldrian P."/>
            <person name="Stursova M."/>
            <person name="Weitz H."/>
            <person name="Taylor A."/>
            <person name="Grigoriev I.V."/>
            <person name="Nagy L.G."/>
            <person name="Martin F."/>
            <person name="Kauserud H."/>
        </authorList>
    </citation>
    <scope>NUCLEOTIDE SEQUENCE</scope>
    <source>
        <strain evidence="2">CBHHK188m</strain>
    </source>
</reference>
<feature type="region of interest" description="Disordered" evidence="1">
    <location>
        <begin position="197"/>
        <end position="235"/>
    </location>
</feature>
<dbReference type="AlphaFoldDB" id="A0AAD7JAX6"/>
<sequence>MASNVDQTSKTAAERAIEDPTVTLEAGEMFGKVGEHFNLSGGVGCKRAQAQVNARTSHTSQPTQIQTKGYPPEDAETPANRSGLKLVETTGENARFGVQFHPAPSSVIAEAGLLPTNGYTSYRQYSHHADRGLVQVDMESDGSPGMATGISLRLMPSLKKIRIGSDSARAQATWCPLRPKPVQEQTESELQICPPEQLQDALGGGSPPMNSNKEKPMPMRGQGNSGLEAQSSGAAESVATRPTICIATLGLGQASGSGTDHTI</sequence>
<protein>
    <submittedName>
        <fullName evidence="2">Uncharacterized protein</fullName>
    </submittedName>
</protein>
<feature type="region of interest" description="Disordered" evidence="1">
    <location>
        <begin position="53"/>
        <end position="79"/>
    </location>
</feature>
<keyword evidence="3" id="KW-1185">Reference proteome</keyword>
<dbReference type="EMBL" id="JARJLG010000047">
    <property type="protein sequence ID" value="KAJ7760839.1"/>
    <property type="molecule type" value="Genomic_DNA"/>
</dbReference>
<organism evidence="2 3">
    <name type="scientific">Mycena maculata</name>
    <dbReference type="NCBI Taxonomy" id="230809"/>
    <lineage>
        <taxon>Eukaryota</taxon>
        <taxon>Fungi</taxon>
        <taxon>Dikarya</taxon>
        <taxon>Basidiomycota</taxon>
        <taxon>Agaricomycotina</taxon>
        <taxon>Agaricomycetes</taxon>
        <taxon>Agaricomycetidae</taxon>
        <taxon>Agaricales</taxon>
        <taxon>Marasmiineae</taxon>
        <taxon>Mycenaceae</taxon>
        <taxon>Mycena</taxon>
    </lineage>
</organism>
<evidence type="ECO:0000313" key="2">
    <source>
        <dbReference type="EMBL" id="KAJ7760839.1"/>
    </source>
</evidence>
<name>A0AAD7JAX6_9AGAR</name>
<gene>
    <name evidence="2" type="ORF">DFH07DRAFT_771632</name>
</gene>
<feature type="region of interest" description="Disordered" evidence="1">
    <location>
        <begin position="1"/>
        <end position="20"/>
    </location>
</feature>
<feature type="compositionally biased region" description="Polar residues" evidence="1">
    <location>
        <begin position="1"/>
        <end position="11"/>
    </location>
</feature>
<accession>A0AAD7JAX6</accession>
<feature type="compositionally biased region" description="Polar residues" evidence="1">
    <location>
        <begin position="53"/>
        <end position="67"/>
    </location>
</feature>
<proteinExistence type="predicted"/>
<dbReference type="Proteomes" id="UP001215280">
    <property type="component" value="Unassembled WGS sequence"/>
</dbReference>
<feature type="compositionally biased region" description="Polar residues" evidence="1">
    <location>
        <begin position="225"/>
        <end position="234"/>
    </location>
</feature>
<comment type="caution">
    <text evidence="2">The sequence shown here is derived from an EMBL/GenBank/DDBJ whole genome shotgun (WGS) entry which is preliminary data.</text>
</comment>
<evidence type="ECO:0000256" key="1">
    <source>
        <dbReference type="SAM" id="MobiDB-lite"/>
    </source>
</evidence>